<dbReference type="Pfam" id="PF04290">
    <property type="entry name" value="DctQ"/>
    <property type="match status" value="1"/>
</dbReference>
<evidence type="ECO:0000256" key="5">
    <source>
        <dbReference type="ARBA" id="ARBA00022692"/>
    </source>
</evidence>
<comment type="function">
    <text evidence="9">Part of the tripartite ATP-independent periplasmic (TRAP) transport system.</text>
</comment>
<gene>
    <name evidence="11" type="ORF">JO391_16660</name>
</gene>
<feature type="transmembrane region" description="Helical" evidence="9">
    <location>
        <begin position="12"/>
        <end position="37"/>
    </location>
</feature>
<dbReference type="Proteomes" id="UP000826300">
    <property type="component" value="Chromosome"/>
</dbReference>
<dbReference type="KEGG" id="nsm:JO391_16660"/>
<evidence type="ECO:0000256" key="1">
    <source>
        <dbReference type="ARBA" id="ARBA00004429"/>
    </source>
</evidence>
<dbReference type="InterPro" id="IPR007387">
    <property type="entry name" value="TRAP_DctQ"/>
</dbReference>
<evidence type="ECO:0000313" key="12">
    <source>
        <dbReference type="Proteomes" id="UP000826300"/>
    </source>
</evidence>
<name>A0A8G0ZSQ7_9RHOB</name>
<feature type="transmembrane region" description="Helical" evidence="9">
    <location>
        <begin position="89"/>
        <end position="107"/>
    </location>
</feature>
<dbReference type="InterPro" id="IPR055348">
    <property type="entry name" value="DctQ"/>
</dbReference>
<comment type="subunit">
    <text evidence="9">The complex comprises the extracytoplasmic solute receptor protein and the two transmembrane proteins.</text>
</comment>
<evidence type="ECO:0000256" key="3">
    <source>
        <dbReference type="ARBA" id="ARBA00022475"/>
    </source>
</evidence>
<evidence type="ECO:0000256" key="7">
    <source>
        <dbReference type="ARBA" id="ARBA00023136"/>
    </source>
</evidence>
<evidence type="ECO:0000256" key="8">
    <source>
        <dbReference type="ARBA" id="ARBA00038436"/>
    </source>
</evidence>
<feature type="transmembrane region" description="Helical" evidence="9">
    <location>
        <begin position="43"/>
        <end position="63"/>
    </location>
</feature>
<evidence type="ECO:0000256" key="2">
    <source>
        <dbReference type="ARBA" id="ARBA00022448"/>
    </source>
</evidence>
<dbReference type="GO" id="GO:0015740">
    <property type="term" value="P:C4-dicarboxylate transport"/>
    <property type="evidence" value="ECO:0007669"/>
    <property type="project" value="TreeGrafter"/>
</dbReference>
<dbReference type="PANTHER" id="PTHR35011">
    <property type="entry name" value="2,3-DIKETO-L-GULONATE TRAP TRANSPORTER SMALL PERMEASE PROTEIN YIAM"/>
    <property type="match status" value="1"/>
</dbReference>
<evidence type="ECO:0000256" key="4">
    <source>
        <dbReference type="ARBA" id="ARBA00022519"/>
    </source>
</evidence>
<evidence type="ECO:0000259" key="10">
    <source>
        <dbReference type="Pfam" id="PF04290"/>
    </source>
</evidence>
<dbReference type="RefSeq" id="WP_220661567.1">
    <property type="nucleotide sequence ID" value="NZ_CP069370.1"/>
</dbReference>
<keyword evidence="12" id="KW-1185">Reference proteome</keyword>
<protein>
    <recommendedName>
        <fullName evidence="9">TRAP transporter small permease protein</fullName>
    </recommendedName>
</protein>
<proteinExistence type="inferred from homology"/>
<keyword evidence="6 9" id="KW-1133">Transmembrane helix</keyword>
<keyword evidence="3" id="KW-1003">Cell membrane</keyword>
<keyword evidence="7 9" id="KW-0472">Membrane</keyword>
<dbReference type="AlphaFoldDB" id="A0A8G0ZSQ7"/>
<dbReference type="PANTHER" id="PTHR35011:SF10">
    <property type="entry name" value="TRAP TRANSPORTER SMALL PERMEASE PROTEIN"/>
    <property type="match status" value="1"/>
</dbReference>
<accession>A0A8G0ZSQ7</accession>
<organism evidence="11 12">
    <name type="scientific">Neotabrizicola shimadae</name>
    <dbReference type="NCBI Taxonomy" id="2807096"/>
    <lineage>
        <taxon>Bacteria</taxon>
        <taxon>Pseudomonadati</taxon>
        <taxon>Pseudomonadota</taxon>
        <taxon>Alphaproteobacteria</taxon>
        <taxon>Rhodobacterales</taxon>
        <taxon>Paracoccaceae</taxon>
        <taxon>Neotabrizicola</taxon>
    </lineage>
</organism>
<dbReference type="EMBL" id="CP069370">
    <property type="protein sequence ID" value="QYZ69347.1"/>
    <property type="molecule type" value="Genomic_DNA"/>
</dbReference>
<dbReference type="GO" id="GO:0005886">
    <property type="term" value="C:plasma membrane"/>
    <property type="evidence" value="ECO:0007669"/>
    <property type="project" value="UniProtKB-SubCell"/>
</dbReference>
<comment type="similarity">
    <text evidence="8 9">Belongs to the TRAP transporter small permease family.</text>
</comment>
<dbReference type="GO" id="GO:0022857">
    <property type="term" value="F:transmembrane transporter activity"/>
    <property type="evidence" value="ECO:0007669"/>
    <property type="project" value="UniProtKB-UniRule"/>
</dbReference>
<keyword evidence="4 9" id="KW-0997">Cell inner membrane</keyword>
<feature type="transmembrane region" description="Helical" evidence="9">
    <location>
        <begin position="127"/>
        <end position="150"/>
    </location>
</feature>
<comment type="subcellular location">
    <subcellularLocation>
        <location evidence="1 9">Cell inner membrane</location>
        <topology evidence="1 9">Multi-pass membrane protein</topology>
    </subcellularLocation>
</comment>
<keyword evidence="5 9" id="KW-0812">Transmembrane</keyword>
<evidence type="ECO:0000256" key="6">
    <source>
        <dbReference type="ARBA" id="ARBA00022989"/>
    </source>
</evidence>
<keyword evidence="2 9" id="KW-0813">Transport</keyword>
<feature type="domain" description="Tripartite ATP-independent periplasmic transporters DctQ component" evidence="10">
    <location>
        <begin position="23"/>
        <end position="154"/>
    </location>
</feature>
<evidence type="ECO:0000256" key="9">
    <source>
        <dbReference type="RuleBase" id="RU369079"/>
    </source>
</evidence>
<reference evidence="11" key="1">
    <citation type="submission" date="2021-02" db="EMBL/GenBank/DDBJ databases">
        <title>Rhodobacter shimadae sp. nov., an aerobic anoxygenic phototrophic bacterium isolated from a hot spring.</title>
        <authorList>
            <person name="Muramatsu S."/>
            <person name="Haruta S."/>
            <person name="Hirose S."/>
            <person name="Hanada S."/>
        </authorList>
    </citation>
    <scope>NUCLEOTIDE SEQUENCE</scope>
    <source>
        <strain evidence="11">N10</strain>
    </source>
</reference>
<evidence type="ECO:0000313" key="11">
    <source>
        <dbReference type="EMBL" id="QYZ69347.1"/>
    </source>
</evidence>
<sequence length="168" mass="18106">MAVIWTWIERFLELVISLCLLAMVGITVIDVAGRYFLNAPLRGGYEISELLMGMTVFASLPLASRAENHLTIGLLTDNLQGPSRRWHRIAVLLISAGSLAFIGWRMSVQAGIVQGSGATTGSLYIPIWPFAGAMAVLAWLSCLVTTVLLVRALAGLDRDAHAARGSLE</sequence>